<feature type="domain" description="Trafficking protein particle complex subunit 13 N-terminal" evidence="3">
    <location>
        <begin position="36"/>
        <end position="179"/>
    </location>
</feature>
<gene>
    <name evidence="5" type="ORF">CTEN210_05219</name>
</gene>
<sequence length="481" mass="52036">MSSIDGNYAESATPMLKVMRIQAPELASTSTPSQTCSHLSSSLILPDSFGVIHIGETFTAYLGALNVSSTEKVTNLSISATLQTPTRRFPMPSPLENKFPTTPNESKNYVPINIEPMQGLDSIISRPLEETGQHILRVEVSYGGTDPSQKSYNEKSSEGENPETESPRKLLRKFYRFQVSSPLHIRELTLRGGESTCFVSLAVENASSPENGKGSGLTISQNDFQPFTGLSAQRVKQVTSKSSSQMSAVELFDDSGRLDPGESRRYLFKVNAASEDADMRGIASGDELGKAIVTWHKSMGEAGRIASTFVYCPLSSVNLSEESKTPNDGSRFVVYGSGLSVDVSANSAYRSTHTSSNSEKTVPLDEKFPVTVEPLSPPSEMIVGVDIDIDFLVVNHSNRPLDLQLQMRLPMMTGVVIYGQSFKNLGVVRSNGGSAVCSVKLIAMVPGLFHVGGCYIVDLNSGMEIKQPNLMSVLVLGHKSD</sequence>
<evidence type="ECO:0000259" key="3">
    <source>
        <dbReference type="Pfam" id="PF06159"/>
    </source>
</evidence>
<protein>
    <recommendedName>
        <fullName evidence="7">Trafficking protein particle complex subunit 13</fullName>
    </recommendedName>
</protein>
<evidence type="ECO:0000259" key="4">
    <source>
        <dbReference type="Pfam" id="PF23643"/>
    </source>
</evidence>
<dbReference type="InterPro" id="IPR010378">
    <property type="entry name" value="TRAPPC13"/>
</dbReference>
<comment type="similarity">
    <text evidence="1">Belongs to the TRAPPC13 family.</text>
</comment>
<organism evidence="5 6">
    <name type="scientific">Chaetoceros tenuissimus</name>
    <dbReference type="NCBI Taxonomy" id="426638"/>
    <lineage>
        <taxon>Eukaryota</taxon>
        <taxon>Sar</taxon>
        <taxon>Stramenopiles</taxon>
        <taxon>Ochrophyta</taxon>
        <taxon>Bacillariophyta</taxon>
        <taxon>Coscinodiscophyceae</taxon>
        <taxon>Chaetocerotophycidae</taxon>
        <taxon>Chaetocerotales</taxon>
        <taxon>Chaetocerotaceae</taxon>
        <taxon>Chaetoceros</taxon>
    </lineage>
</organism>
<dbReference type="PANTHER" id="PTHR13134:SF3">
    <property type="entry name" value="TRAFFICKING PROTEIN PARTICLE COMPLEX SUBUNIT 13"/>
    <property type="match status" value="1"/>
</dbReference>
<dbReference type="EMBL" id="BLLK01000029">
    <property type="protein sequence ID" value="GFH48743.1"/>
    <property type="molecule type" value="Genomic_DNA"/>
</dbReference>
<name>A0AAD3CML2_9STRA</name>
<dbReference type="PANTHER" id="PTHR13134">
    <property type="entry name" value="TRAFFICKING PROTEIN PARTICLE COMPLEX SUBUNIT 13"/>
    <property type="match status" value="1"/>
</dbReference>
<reference evidence="5 6" key="1">
    <citation type="journal article" date="2021" name="Sci. Rep.">
        <title>The genome of the diatom Chaetoceros tenuissimus carries an ancient integrated fragment of an extant virus.</title>
        <authorList>
            <person name="Hongo Y."/>
            <person name="Kimura K."/>
            <person name="Takaki Y."/>
            <person name="Yoshida Y."/>
            <person name="Baba S."/>
            <person name="Kobayashi G."/>
            <person name="Nagasaki K."/>
            <person name="Hano T."/>
            <person name="Tomaru Y."/>
        </authorList>
    </citation>
    <scope>NUCLEOTIDE SEQUENCE [LARGE SCALE GENOMIC DNA]</scope>
    <source>
        <strain evidence="5 6">NIES-3715</strain>
    </source>
</reference>
<evidence type="ECO:0000313" key="5">
    <source>
        <dbReference type="EMBL" id="GFH48743.1"/>
    </source>
</evidence>
<proteinExistence type="inferred from homology"/>
<evidence type="ECO:0008006" key="7">
    <source>
        <dbReference type="Google" id="ProtNLM"/>
    </source>
</evidence>
<feature type="region of interest" description="Disordered" evidence="2">
    <location>
        <begin position="139"/>
        <end position="167"/>
    </location>
</feature>
<evidence type="ECO:0000256" key="1">
    <source>
        <dbReference type="ARBA" id="ARBA00010785"/>
    </source>
</evidence>
<evidence type="ECO:0000313" key="6">
    <source>
        <dbReference type="Proteomes" id="UP001054902"/>
    </source>
</evidence>
<dbReference type="AlphaFoldDB" id="A0AAD3CML2"/>
<comment type="caution">
    <text evidence="5">The sequence shown here is derived from an EMBL/GenBank/DDBJ whole genome shotgun (WGS) entry which is preliminary data.</text>
</comment>
<feature type="domain" description="Trafficking protein particle complex subunit 13 C-terminal" evidence="4">
    <location>
        <begin position="383"/>
        <end position="475"/>
    </location>
</feature>
<dbReference type="GO" id="GO:1990072">
    <property type="term" value="C:TRAPPIII protein complex"/>
    <property type="evidence" value="ECO:0007669"/>
    <property type="project" value="TreeGrafter"/>
</dbReference>
<accession>A0AAD3CML2</accession>
<feature type="region of interest" description="Disordered" evidence="2">
    <location>
        <begin position="85"/>
        <end position="108"/>
    </location>
</feature>
<dbReference type="InterPro" id="IPR055428">
    <property type="entry name" value="TRAPPC13_C"/>
</dbReference>
<evidence type="ECO:0000256" key="2">
    <source>
        <dbReference type="SAM" id="MobiDB-lite"/>
    </source>
</evidence>
<keyword evidence="6" id="KW-1185">Reference proteome</keyword>
<dbReference type="Pfam" id="PF06159">
    <property type="entry name" value="TRAPPC13_N"/>
    <property type="match status" value="1"/>
</dbReference>
<dbReference type="InterPro" id="IPR055427">
    <property type="entry name" value="TRAPPC13_N"/>
</dbReference>
<dbReference type="Proteomes" id="UP001054902">
    <property type="component" value="Unassembled WGS sequence"/>
</dbReference>
<dbReference type="Pfam" id="PF23643">
    <property type="entry name" value="TRAPPC13_C"/>
    <property type="match status" value="1"/>
</dbReference>